<dbReference type="RefSeq" id="WP_145617990.1">
    <property type="nucleotide sequence ID" value="NZ_VITO01000009.1"/>
</dbReference>
<protein>
    <submittedName>
        <fullName evidence="1">Uncharacterized protein</fullName>
    </submittedName>
</protein>
<accession>A0A560FVT6</accession>
<comment type="caution">
    <text evidence="1">The sequence shown here is derived from an EMBL/GenBank/DDBJ whole genome shotgun (WGS) entry which is preliminary data.</text>
</comment>
<proteinExistence type="predicted"/>
<gene>
    <name evidence="1" type="ORF">FBZ88_109121</name>
</gene>
<evidence type="ECO:0000313" key="2">
    <source>
        <dbReference type="Proteomes" id="UP000316545"/>
    </source>
</evidence>
<keyword evidence="2" id="KW-1185">Reference proteome</keyword>
<evidence type="ECO:0000313" key="1">
    <source>
        <dbReference type="EMBL" id="TWB25724.1"/>
    </source>
</evidence>
<name>A0A560FVT6_9PROT</name>
<reference evidence="1 2" key="1">
    <citation type="submission" date="2019-06" db="EMBL/GenBank/DDBJ databases">
        <title>Genomic Encyclopedia of Type Strains, Phase IV (KMG-V): Genome sequencing to study the core and pangenomes of soil and plant-associated prokaryotes.</title>
        <authorList>
            <person name="Whitman W."/>
        </authorList>
    </citation>
    <scope>NUCLEOTIDE SEQUENCE [LARGE SCALE GENOMIC DNA]</scope>
    <source>
        <strain evidence="1 2">BR 11865</strain>
    </source>
</reference>
<dbReference type="AlphaFoldDB" id="A0A560FVT6"/>
<dbReference type="Proteomes" id="UP000316545">
    <property type="component" value="Unassembled WGS sequence"/>
</dbReference>
<organism evidence="1 2">
    <name type="scientific">Nitrospirillum amazonense</name>
    <dbReference type="NCBI Taxonomy" id="28077"/>
    <lineage>
        <taxon>Bacteria</taxon>
        <taxon>Pseudomonadati</taxon>
        <taxon>Pseudomonadota</taxon>
        <taxon>Alphaproteobacteria</taxon>
        <taxon>Rhodospirillales</taxon>
        <taxon>Azospirillaceae</taxon>
        <taxon>Nitrospirillum</taxon>
    </lineage>
</organism>
<dbReference type="EMBL" id="VITO01000009">
    <property type="protein sequence ID" value="TWB25724.1"/>
    <property type="molecule type" value="Genomic_DNA"/>
</dbReference>
<sequence>MDPFTPLHLPTTVTDLMSRTITRLRRLPIQPDPIVPPHLLRPYGILTSAVRADGQILEATLFEALKTAPHLTVFRTPAIFIPPMVDHLVSGGASSDALRFSDLHYEHDEGRRIAPDLLVIDARRNAADFLEIKRGLAKTDAGKTRQTTRDLRCLRLVAKSYVRSKLNIEISEVTAGVCAIHGATTVPAEHRVDLDALEARYQTEIRRAIEATHQEFSRQLEELLLEQSLKDKASVFFDRTDTTAAPF</sequence>